<dbReference type="RefSeq" id="WP_379042623.1">
    <property type="nucleotide sequence ID" value="NZ_JBHULZ010000004.1"/>
</dbReference>
<keyword evidence="1" id="KW-1133">Transmembrane helix</keyword>
<comment type="caution">
    <text evidence="2">The sequence shown here is derived from an EMBL/GenBank/DDBJ whole genome shotgun (WGS) entry which is preliminary data.</text>
</comment>
<protein>
    <submittedName>
        <fullName evidence="2">DUF6122 family protein</fullName>
    </submittedName>
</protein>
<feature type="transmembrane region" description="Helical" evidence="1">
    <location>
        <begin position="29"/>
        <end position="46"/>
    </location>
</feature>
<reference evidence="3" key="1">
    <citation type="journal article" date="2019" name="Int. J. Syst. Evol. Microbiol.">
        <title>The Global Catalogue of Microorganisms (GCM) 10K type strain sequencing project: providing services to taxonomists for standard genome sequencing and annotation.</title>
        <authorList>
            <consortium name="The Broad Institute Genomics Platform"/>
            <consortium name="The Broad Institute Genome Sequencing Center for Infectious Disease"/>
            <person name="Wu L."/>
            <person name="Ma J."/>
        </authorList>
    </citation>
    <scope>NUCLEOTIDE SEQUENCE [LARGE SCALE GENOMIC DNA]</scope>
    <source>
        <strain evidence="3">KCTC 42255</strain>
    </source>
</reference>
<keyword evidence="1" id="KW-0812">Transmembrane</keyword>
<accession>A0ABW5S9H7</accession>
<evidence type="ECO:0000313" key="2">
    <source>
        <dbReference type="EMBL" id="MFD2696471.1"/>
    </source>
</evidence>
<dbReference type="Proteomes" id="UP001597357">
    <property type="component" value="Unassembled WGS sequence"/>
</dbReference>
<dbReference type="Pfam" id="PF19617">
    <property type="entry name" value="DUF6122"/>
    <property type="match status" value="1"/>
</dbReference>
<feature type="transmembrane region" description="Helical" evidence="1">
    <location>
        <begin position="6"/>
        <end position="22"/>
    </location>
</feature>
<evidence type="ECO:0000313" key="3">
    <source>
        <dbReference type="Proteomes" id="UP001597357"/>
    </source>
</evidence>
<keyword evidence="3" id="KW-1185">Reference proteome</keyword>
<evidence type="ECO:0000256" key="1">
    <source>
        <dbReference type="SAM" id="Phobius"/>
    </source>
</evidence>
<keyword evidence="1" id="KW-0472">Membrane</keyword>
<organism evidence="2 3">
    <name type="scientific">Mesonia sediminis</name>
    <dbReference type="NCBI Taxonomy" id="1703946"/>
    <lineage>
        <taxon>Bacteria</taxon>
        <taxon>Pseudomonadati</taxon>
        <taxon>Bacteroidota</taxon>
        <taxon>Flavobacteriia</taxon>
        <taxon>Flavobacteriales</taxon>
        <taxon>Flavobacteriaceae</taxon>
        <taxon>Mesonia</taxon>
    </lineage>
</organism>
<dbReference type="EMBL" id="JBHULZ010000004">
    <property type="protein sequence ID" value="MFD2696471.1"/>
    <property type="molecule type" value="Genomic_DNA"/>
</dbReference>
<name>A0ABW5S9H7_9FLAO</name>
<gene>
    <name evidence="2" type="ORF">ACFSQ0_00540</name>
</gene>
<feature type="transmembrane region" description="Helical" evidence="1">
    <location>
        <begin position="58"/>
        <end position="78"/>
    </location>
</feature>
<dbReference type="InterPro" id="IPR046125">
    <property type="entry name" value="DUF6122"/>
</dbReference>
<proteinExistence type="predicted"/>
<sequence length="113" mass="13438">MQTFTHYFLHFGFIFLIAYLIDKNNIKQVYLILLASMLVDLDHLLADPIFDPKRCSINFHLLHTYWAWALYLLVAFLAKNKMIKTFAIGLSFHLFTDAIDCLWSYNWDFKVLL</sequence>